<dbReference type="OrthoDB" id="8371462at2"/>
<gene>
    <name evidence="1" type="ORF">EDC90_101787</name>
</gene>
<dbReference type="Proteomes" id="UP000295097">
    <property type="component" value="Unassembled WGS sequence"/>
</dbReference>
<dbReference type="RefSeq" id="WP_132311921.1">
    <property type="nucleotide sequence ID" value="NZ_SMAR01000017.1"/>
</dbReference>
<accession>A0A4R3NRH9</accession>
<evidence type="ECO:0000313" key="2">
    <source>
        <dbReference type="Proteomes" id="UP000295097"/>
    </source>
</evidence>
<protein>
    <recommendedName>
        <fullName evidence="3">Gp37 protein</fullName>
    </recommendedName>
</protein>
<dbReference type="EMBL" id="SMAR01000017">
    <property type="protein sequence ID" value="TCT37697.1"/>
    <property type="molecule type" value="Genomic_DNA"/>
</dbReference>
<organism evidence="1 2">
    <name type="scientific">Martelella mediterranea</name>
    <dbReference type="NCBI Taxonomy" id="293089"/>
    <lineage>
        <taxon>Bacteria</taxon>
        <taxon>Pseudomonadati</taxon>
        <taxon>Pseudomonadota</taxon>
        <taxon>Alphaproteobacteria</taxon>
        <taxon>Hyphomicrobiales</taxon>
        <taxon>Aurantimonadaceae</taxon>
        <taxon>Martelella</taxon>
    </lineage>
</organism>
<evidence type="ECO:0008006" key="3">
    <source>
        <dbReference type="Google" id="ProtNLM"/>
    </source>
</evidence>
<keyword evidence="2" id="KW-1185">Reference proteome</keyword>
<evidence type="ECO:0000313" key="1">
    <source>
        <dbReference type="EMBL" id="TCT37697.1"/>
    </source>
</evidence>
<name>A0A4R3NRH9_9HYPH</name>
<dbReference type="AlphaFoldDB" id="A0A4R3NRH9"/>
<proteinExistence type="predicted"/>
<dbReference type="InterPro" id="IPR056912">
    <property type="entry name" value="Phage_JBD30_tail_term-like"/>
</dbReference>
<dbReference type="Pfam" id="PF23840">
    <property type="entry name" value="Phage_tail_terminator"/>
    <property type="match status" value="1"/>
</dbReference>
<sequence>MLETIAAQLRTAGDPIIAVELAENLDAVARGTASKSGTAFLVPWSERGRDNMLATGGFRQLVDVQFLVAVVIRYHADARGADRVALFENVKSSIEGVLAGWQPDPYADPMALVGGEASPLGNNVTVYVQTWQTTRYLEGAET</sequence>
<reference evidence="1 2" key="1">
    <citation type="submission" date="2019-03" db="EMBL/GenBank/DDBJ databases">
        <title>Freshwater and sediment microbial communities from various areas in North America, analyzing microbe dynamics in response to fracking.</title>
        <authorList>
            <person name="Lamendella R."/>
        </authorList>
    </citation>
    <scope>NUCLEOTIDE SEQUENCE [LARGE SCALE GENOMIC DNA]</scope>
    <source>
        <strain evidence="1 2">175.2</strain>
    </source>
</reference>
<comment type="caution">
    <text evidence="1">The sequence shown here is derived from an EMBL/GenBank/DDBJ whole genome shotgun (WGS) entry which is preliminary data.</text>
</comment>